<dbReference type="InterPro" id="IPR038731">
    <property type="entry name" value="RgtA/B/C-like"/>
</dbReference>
<evidence type="ECO:0000256" key="4">
    <source>
        <dbReference type="ARBA" id="ARBA00022679"/>
    </source>
</evidence>
<comment type="caution">
    <text evidence="10">The sequence shown here is derived from an EMBL/GenBank/DDBJ whole genome shotgun (WGS) entry which is preliminary data.</text>
</comment>
<feature type="transmembrane region" description="Helical" evidence="8">
    <location>
        <begin position="300"/>
        <end position="318"/>
    </location>
</feature>
<organism evidence="10 11">
    <name type="scientific">Candidatus Daviesbacteria bacterium RIFCSPHIGHO2_02_FULL_36_13</name>
    <dbReference type="NCBI Taxonomy" id="1797768"/>
    <lineage>
        <taxon>Bacteria</taxon>
        <taxon>Candidatus Daviesiibacteriota</taxon>
    </lineage>
</organism>
<gene>
    <name evidence="10" type="ORF">A3C59_04180</name>
</gene>
<proteinExistence type="predicted"/>
<feature type="transmembrane region" description="Helical" evidence="8">
    <location>
        <begin position="108"/>
        <end position="127"/>
    </location>
</feature>
<keyword evidence="2" id="KW-1003">Cell membrane</keyword>
<comment type="subcellular location">
    <subcellularLocation>
        <location evidence="1">Cell membrane</location>
        <topology evidence="1">Multi-pass membrane protein</topology>
    </subcellularLocation>
</comment>
<evidence type="ECO:0000256" key="6">
    <source>
        <dbReference type="ARBA" id="ARBA00022989"/>
    </source>
</evidence>
<name>A0A1F5JXR4_9BACT</name>
<keyword evidence="6 8" id="KW-1133">Transmembrane helix</keyword>
<dbReference type="InterPro" id="IPR050297">
    <property type="entry name" value="LipidA_mod_glycosyltrf_83"/>
</dbReference>
<dbReference type="EMBL" id="MFCV01000010">
    <property type="protein sequence ID" value="OGE33407.1"/>
    <property type="molecule type" value="Genomic_DNA"/>
</dbReference>
<keyword evidence="4" id="KW-0808">Transferase</keyword>
<evidence type="ECO:0000259" key="9">
    <source>
        <dbReference type="Pfam" id="PF13231"/>
    </source>
</evidence>
<feature type="transmembrane region" description="Helical" evidence="8">
    <location>
        <begin position="164"/>
        <end position="185"/>
    </location>
</feature>
<dbReference type="GO" id="GO:0009103">
    <property type="term" value="P:lipopolysaccharide biosynthetic process"/>
    <property type="evidence" value="ECO:0007669"/>
    <property type="project" value="UniProtKB-ARBA"/>
</dbReference>
<feature type="transmembrane region" description="Helical" evidence="8">
    <location>
        <begin position="353"/>
        <end position="370"/>
    </location>
</feature>
<feature type="transmembrane region" description="Helical" evidence="8">
    <location>
        <begin position="84"/>
        <end position="102"/>
    </location>
</feature>
<feature type="transmembrane region" description="Helical" evidence="8">
    <location>
        <begin position="197"/>
        <end position="217"/>
    </location>
</feature>
<dbReference type="Pfam" id="PF13231">
    <property type="entry name" value="PMT_2"/>
    <property type="match status" value="1"/>
</dbReference>
<sequence length="487" mass="55421">MIIFILLLGLFFRLYNLEIFYPWGHDQDLFAWIAKDIIIDDHLRLIGQETSIIGVFIGPIFYYLVAFSMALFNMNPLAANIPTTIISLLAIFSIYFVFAKFFGKRAGLIGAFLYAVSPGIVFLDRWVVPTQPTILWGIWYLYILFSILKGNIQIFIPLSILIGLIWHVHIAFIPLLILLPLAYFYGDRKSYKFKHSFRTLAISAVLLLILTAPFFIFEARHNFIQTKSLLTATYQDRGDLTGIERVAKVINSGGRSLAGAFVLSNTVIELNSQLTTVLPFLLLLGILYLYASKSLIKNQTIIIIAWITVVFLSQLLSKRIITEYYFNNLFVILFLVLAIILSKIHYSFQKVPFVVIFLSTYLIFVLSWLISRPDDMGGFLYKREAIEYIKKDVVAKGYPCIGISHIENHTGGPTGYRYLFWLNKLPLITPGTDVPVYNIVHPWTISLPEITAKFGEIGVIIPTAKNIDSNICSDPSRKLLPLWGFTN</sequence>
<evidence type="ECO:0000256" key="7">
    <source>
        <dbReference type="ARBA" id="ARBA00023136"/>
    </source>
</evidence>
<evidence type="ECO:0000256" key="8">
    <source>
        <dbReference type="SAM" id="Phobius"/>
    </source>
</evidence>
<dbReference type="Proteomes" id="UP000176902">
    <property type="component" value="Unassembled WGS sequence"/>
</dbReference>
<evidence type="ECO:0000313" key="10">
    <source>
        <dbReference type="EMBL" id="OGE33407.1"/>
    </source>
</evidence>
<dbReference type="AlphaFoldDB" id="A0A1F5JXR4"/>
<dbReference type="GO" id="GO:0005886">
    <property type="term" value="C:plasma membrane"/>
    <property type="evidence" value="ECO:0007669"/>
    <property type="project" value="UniProtKB-SubCell"/>
</dbReference>
<feature type="transmembrane region" description="Helical" evidence="8">
    <location>
        <begin position="139"/>
        <end position="158"/>
    </location>
</feature>
<feature type="transmembrane region" description="Helical" evidence="8">
    <location>
        <begin position="324"/>
        <end position="341"/>
    </location>
</feature>
<evidence type="ECO:0000256" key="3">
    <source>
        <dbReference type="ARBA" id="ARBA00022676"/>
    </source>
</evidence>
<evidence type="ECO:0000313" key="11">
    <source>
        <dbReference type="Proteomes" id="UP000176902"/>
    </source>
</evidence>
<accession>A0A1F5JXR4</accession>
<evidence type="ECO:0000256" key="5">
    <source>
        <dbReference type="ARBA" id="ARBA00022692"/>
    </source>
</evidence>
<evidence type="ECO:0000256" key="1">
    <source>
        <dbReference type="ARBA" id="ARBA00004651"/>
    </source>
</evidence>
<dbReference type="PANTHER" id="PTHR33908">
    <property type="entry name" value="MANNOSYLTRANSFERASE YKCB-RELATED"/>
    <property type="match status" value="1"/>
</dbReference>
<feature type="domain" description="Glycosyltransferase RgtA/B/C/D-like" evidence="9">
    <location>
        <begin position="59"/>
        <end position="215"/>
    </location>
</feature>
<dbReference type="GO" id="GO:0016763">
    <property type="term" value="F:pentosyltransferase activity"/>
    <property type="evidence" value="ECO:0007669"/>
    <property type="project" value="TreeGrafter"/>
</dbReference>
<evidence type="ECO:0000256" key="2">
    <source>
        <dbReference type="ARBA" id="ARBA00022475"/>
    </source>
</evidence>
<dbReference type="GO" id="GO:0010041">
    <property type="term" value="P:response to iron(III) ion"/>
    <property type="evidence" value="ECO:0007669"/>
    <property type="project" value="TreeGrafter"/>
</dbReference>
<dbReference type="STRING" id="1797768.A3C59_04180"/>
<protein>
    <recommendedName>
        <fullName evidence="9">Glycosyltransferase RgtA/B/C/D-like domain-containing protein</fullName>
    </recommendedName>
</protein>
<reference evidence="10 11" key="1">
    <citation type="journal article" date="2016" name="Nat. Commun.">
        <title>Thousands of microbial genomes shed light on interconnected biogeochemical processes in an aquifer system.</title>
        <authorList>
            <person name="Anantharaman K."/>
            <person name="Brown C.T."/>
            <person name="Hug L.A."/>
            <person name="Sharon I."/>
            <person name="Castelle C.J."/>
            <person name="Probst A.J."/>
            <person name="Thomas B.C."/>
            <person name="Singh A."/>
            <person name="Wilkins M.J."/>
            <person name="Karaoz U."/>
            <person name="Brodie E.L."/>
            <person name="Williams K.H."/>
            <person name="Hubbard S.S."/>
            <person name="Banfield J.F."/>
        </authorList>
    </citation>
    <scope>NUCLEOTIDE SEQUENCE [LARGE SCALE GENOMIC DNA]</scope>
</reference>
<feature type="transmembrane region" description="Helical" evidence="8">
    <location>
        <begin position="52"/>
        <end position="72"/>
    </location>
</feature>
<keyword evidence="7 8" id="KW-0472">Membrane</keyword>
<dbReference type="PANTHER" id="PTHR33908:SF3">
    <property type="entry name" value="UNDECAPRENYL PHOSPHATE-ALPHA-4-AMINO-4-DEOXY-L-ARABINOSE ARABINOSYL TRANSFERASE"/>
    <property type="match status" value="1"/>
</dbReference>
<keyword evidence="5 8" id="KW-0812">Transmembrane</keyword>
<feature type="transmembrane region" description="Helical" evidence="8">
    <location>
        <begin position="273"/>
        <end position="291"/>
    </location>
</feature>
<keyword evidence="3" id="KW-0328">Glycosyltransferase</keyword>